<dbReference type="GO" id="GO:0005886">
    <property type="term" value="C:plasma membrane"/>
    <property type="evidence" value="ECO:0007669"/>
    <property type="project" value="UniProtKB-SubCell"/>
</dbReference>
<dbReference type="InterPro" id="IPR018076">
    <property type="entry name" value="T2SS_GspF_dom"/>
</dbReference>
<reference evidence="8 9" key="1">
    <citation type="journal article" date="2014" name="Int. J. Syst. Evol. Microbiol.">
        <title>Bradyrhizobium ottawaense sp. nov., a symbiotic nitrogen fixing bacterium from root nodules of soybeans in Canada.</title>
        <authorList>
            <person name="Yu X."/>
            <person name="Cloutier S."/>
            <person name="Tambong J.T."/>
            <person name="Bromfield E.S."/>
        </authorList>
    </citation>
    <scope>NUCLEOTIDE SEQUENCE [LARGE SCALE GENOMIC DNA]</scope>
    <source>
        <strain evidence="8 9">OO99</strain>
    </source>
</reference>
<evidence type="ECO:0000256" key="5">
    <source>
        <dbReference type="ARBA" id="ARBA00023136"/>
    </source>
</evidence>
<feature type="transmembrane region" description="Helical" evidence="6">
    <location>
        <begin position="276"/>
        <end position="298"/>
    </location>
</feature>
<dbReference type="AlphaFoldDB" id="A0A2U8PA68"/>
<keyword evidence="2" id="KW-1003">Cell membrane</keyword>
<dbReference type="PANTHER" id="PTHR35007">
    <property type="entry name" value="INTEGRAL MEMBRANE PROTEIN-RELATED"/>
    <property type="match status" value="1"/>
</dbReference>
<feature type="transmembrane region" description="Helical" evidence="6">
    <location>
        <begin position="38"/>
        <end position="57"/>
    </location>
</feature>
<proteinExistence type="predicted"/>
<comment type="subcellular location">
    <subcellularLocation>
        <location evidence="1">Cell membrane</location>
        <topology evidence="1">Multi-pass membrane protein</topology>
    </subcellularLocation>
</comment>
<dbReference type="KEGG" id="bot:CIT37_22535"/>
<evidence type="ECO:0000256" key="6">
    <source>
        <dbReference type="SAM" id="Phobius"/>
    </source>
</evidence>
<gene>
    <name evidence="8" type="ORF">CIT37_22535</name>
</gene>
<feature type="transmembrane region" description="Helical" evidence="6">
    <location>
        <begin position="318"/>
        <end position="337"/>
    </location>
</feature>
<feature type="transmembrane region" description="Helical" evidence="6">
    <location>
        <begin position="134"/>
        <end position="155"/>
    </location>
</feature>
<reference evidence="8 9" key="2">
    <citation type="journal article" date="2017" name="Syst. Appl. Microbiol.">
        <title>Soybeans inoculated with root zone soils of Canadian native legumes harbour diverse and novel Bradyrhizobium spp. that possess agricultural potential.</title>
        <authorList>
            <person name="Bromfield E.S.P."/>
            <person name="Cloutier S."/>
            <person name="Tambong J.T."/>
            <person name="Tran Thi T.V."/>
        </authorList>
    </citation>
    <scope>NUCLEOTIDE SEQUENCE [LARGE SCALE GENOMIC DNA]</scope>
    <source>
        <strain evidence="8 9">OO99</strain>
    </source>
</reference>
<feature type="domain" description="Type II secretion system protein GspF" evidence="7">
    <location>
        <begin position="174"/>
        <end position="298"/>
    </location>
</feature>
<organism evidence="8 9">
    <name type="scientific">Bradyrhizobium ottawaense</name>
    <dbReference type="NCBI Taxonomy" id="931866"/>
    <lineage>
        <taxon>Bacteria</taxon>
        <taxon>Pseudomonadati</taxon>
        <taxon>Pseudomonadota</taxon>
        <taxon>Alphaproteobacteria</taxon>
        <taxon>Hyphomicrobiales</taxon>
        <taxon>Nitrobacteraceae</taxon>
        <taxon>Bradyrhizobium</taxon>
    </lineage>
</organism>
<dbReference type="InterPro" id="IPR042094">
    <property type="entry name" value="T2SS_GspF_sf"/>
</dbReference>
<accession>A0A2U8PA68</accession>
<sequence length="343" mass="37060">MGQLQVQPCNPEVQEPACLFRAGWCLGRGHEANMTLESVIVTVLALAMCAAAVSLWLDARERRINRRLAVALPTSHPANLPSIRRLEAGSQDQFLNRLSNYNPDIPYVLRPAYVLLAGAFGAAAILYANSQLGYSIVYASIVAAIAALIVIRGLFGWQQRRFALQLFRQLPDAIQLVTSTVRSGLPVHEAFRALARDMPQPTAGQFAIVCSEVNLGRPAEEAVQAVYRRTQVAEYAIFAVTLAVQLKSGGSLAETLQNLGDTVRQRVALAARAKALAGEVIFSSRALTVSPLIAGGVLYAANPQTVDLLFTDPVGNKLLAYAVLSVLVGALVISWMVRRETEL</sequence>
<dbReference type="EMBL" id="CP029425">
    <property type="protein sequence ID" value="AWL94626.1"/>
    <property type="molecule type" value="Genomic_DNA"/>
</dbReference>
<evidence type="ECO:0000256" key="2">
    <source>
        <dbReference type="ARBA" id="ARBA00022475"/>
    </source>
</evidence>
<evidence type="ECO:0000256" key="4">
    <source>
        <dbReference type="ARBA" id="ARBA00022989"/>
    </source>
</evidence>
<evidence type="ECO:0000256" key="1">
    <source>
        <dbReference type="ARBA" id="ARBA00004651"/>
    </source>
</evidence>
<dbReference type="Gene3D" id="1.20.81.30">
    <property type="entry name" value="Type II secretion system (T2SS), domain F"/>
    <property type="match status" value="1"/>
</dbReference>
<evidence type="ECO:0000313" key="8">
    <source>
        <dbReference type="EMBL" id="AWL94626.1"/>
    </source>
</evidence>
<keyword evidence="3 6" id="KW-0812">Transmembrane</keyword>
<feature type="transmembrane region" description="Helical" evidence="6">
    <location>
        <begin position="107"/>
        <end position="128"/>
    </location>
</feature>
<protein>
    <submittedName>
        <fullName evidence="8">Pilus assembly protein TadB</fullName>
    </submittedName>
</protein>
<keyword evidence="4 6" id="KW-1133">Transmembrane helix</keyword>
<dbReference type="PANTHER" id="PTHR35007:SF1">
    <property type="entry name" value="PILUS ASSEMBLY PROTEIN"/>
    <property type="match status" value="1"/>
</dbReference>
<keyword evidence="5 6" id="KW-0472">Membrane</keyword>
<evidence type="ECO:0000259" key="7">
    <source>
        <dbReference type="Pfam" id="PF00482"/>
    </source>
</evidence>
<dbReference type="Proteomes" id="UP000215703">
    <property type="component" value="Chromosome"/>
</dbReference>
<evidence type="ECO:0000313" key="9">
    <source>
        <dbReference type="Proteomes" id="UP000215703"/>
    </source>
</evidence>
<name>A0A2U8PA68_9BRAD</name>
<dbReference type="Pfam" id="PF00482">
    <property type="entry name" value="T2SSF"/>
    <property type="match status" value="1"/>
</dbReference>
<evidence type="ECO:0000256" key="3">
    <source>
        <dbReference type="ARBA" id="ARBA00022692"/>
    </source>
</evidence>